<evidence type="ECO:0000313" key="3">
    <source>
        <dbReference type="Proteomes" id="UP001595075"/>
    </source>
</evidence>
<evidence type="ECO:0000256" key="1">
    <source>
        <dbReference type="SAM" id="MobiDB-lite"/>
    </source>
</evidence>
<name>A0ABR4C4T2_9HELO</name>
<feature type="region of interest" description="Disordered" evidence="1">
    <location>
        <begin position="1"/>
        <end position="68"/>
    </location>
</feature>
<feature type="region of interest" description="Disordered" evidence="1">
    <location>
        <begin position="90"/>
        <end position="258"/>
    </location>
</feature>
<sequence>MFEQPYDKRNFLPDNIPQDDPTPKQPKMNPATLLKRKSTATPNTLSPPRKRPFMRQTPVPHTPLSRIAAIGTPFSAPKALGRSAIARLTESAANDPLRDLQPIRRPLPKEDREWNSENDSDNDVSSSEDSASIVNSDDNHTPNPQSNDPTYNQDLSDSDMSVGISESSSGTPRFYNPNLPNPNPLHAHSTSAKHRIMPPRGIVRNPDGSVVDFDSCMTFPDAPAPGTKKRREREEKEREEKRKREEEEREQRGVRRGSQVLMNFTDSIKTPEMNWTLRRNNIAASASRSTTVPASGSQHQSQTVGEFLDDGSGLGGAASSRAELMKCRDEKEREKCKSKGGGKGKRKGGEVKKRKRAQRQPKYQKRKYTWKDTSRKNKGRLYDKMKAGERDGVDGVDGGVEDGGAEVGTGEVGNGDEDEDDGNRADDDGNEGDREDW</sequence>
<organism evidence="2 3">
    <name type="scientific">Oculimacula yallundae</name>
    <dbReference type="NCBI Taxonomy" id="86028"/>
    <lineage>
        <taxon>Eukaryota</taxon>
        <taxon>Fungi</taxon>
        <taxon>Dikarya</taxon>
        <taxon>Ascomycota</taxon>
        <taxon>Pezizomycotina</taxon>
        <taxon>Leotiomycetes</taxon>
        <taxon>Helotiales</taxon>
        <taxon>Ploettnerulaceae</taxon>
        <taxon>Oculimacula</taxon>
    </lineage>
</organism>
<proteinExistence type="predicted"/>
<protein>
    <submittedName>
        <fullName evidence="2">Uncharacterized protein</fullName>
    </submittedName>
</protein>
<gene>
    <name evidence="2" type="ORF">VTL71DRAFT_3813</name>
</gene>
<feature type="compositionally biased region" description="Basic residues" evidence="1">
    <location>
        <begin position="338"/>
        <end position="368"/>
    </location>
</feature>
<dbReference type="EMBL" id="JAZHXI010000013">
    <property type="protein sequence ID" value="KAL2064675.1"/>
    <property type="molecule type" value="Genomic_DNA"/>
</dbReference>
<feature type="compositionally biased region" description="Basic and acidic residues" evidence="1">
    <location>
        <begin position="96"/>
        <end position="115"/>
    </location>
</feature>
<evidence type="ECO:0000313" key="2">
    <source>
        <dbReference type="EMBL" id="KAL2064675.1"/>
    </source>
</evidence>
<keyword evidence="3" id="KW-1185">Reference proteome</keyword>
<dbReference type="Proteomes" id="UP001595075">
    <property type="component" value="Unassembled WGS sequence"/>
</dbReference>
<feature type="compositionally biased region" description="Basic and acidic residues" evidence="1">
    <location>
        <begin position="323"/>
        <end position="337"/>
    </location>
</feature>
<feature type="compositionally biased region" description="Low complexity" evidence="1">
    <location>
        <begin position="123"/>
        <end position="136"/>
    </location>
</feature>
<reference evidence="2 3" key="1">
    <citation type="journal article" date="2024" name="Commun. Biol.">
        <title>Comparative genomic analysis of thermophilic fungi reveals convergent evolutionary adaptations and gene losses.</title>
        <authorList>
            <person name="Steindorff A.S."/>
            <person name="Aguilar-Pontes M.V."/>
            <person name="Robinson A.J."/>
            <person name="Andreopoulos B."/>
            <person name="LaButti K."/>
            <person name="Kuo A."/>
            <person name="Mondo S."/>
            <person name="Riley R."/>
            <person name="Otillar R."/>
            <person name="Haridas S."/>
            <person name="Lipzen A."/>
            <person name="Grimwood J."/>
            <person name="Schmutz J."/>
            <person name="Clum A."/>
            <person name="Reid I.D."/>
            <person name="Moisan M.C."/>
            <person name="Butler G."/>
            <person name="Nguyen T.T.M."/>
            <person name="Dewar K."/>
            <person name="Conant G."/>
            <person name="Drula E."/>
            <person name="Henrissat B."/>
            <person name="Hansel C."/>
            <person name="Singer S."/>
            <person name="Hutchinson M.I."/>
            <person name="de Vries R.P."/>
            <person name="Natvig D.O."/>
            <person name="Powell A.J."/>
            <person name="Tsang A."/>
            <person name="Grigoriev I.V."/>
        </authorList>
    </citation>
    <scope>NUCLEOTIDE SEQUENCE [LARGE SCALE GENOMIC DNA]</scope>
    <source>
        <strain evidence="2 3">CBS 494.80</strain>
    </source>
</reference>
<feature type="compositionally biased region" description="Acidic residues" evidence="1">
    <location>
        <begin position="428"/>
        <end position="437"/>
    </location>
</feature>
<feature type="region of interest" description="Disordered" evidence="1">
    <location>
        <begin position="286"/>
        <end position="437"/>
    </location>
</feature>
<feature type="compositionally biased region" description="Polar residues" evidence="1">
    <location>
        <begin position="141"/>
        <end position="171"/>
    </location>
</feature>
<feature type="compositionally biased region" description="Basic and acidic residues" evidence="1">
    <location>
        <begin position="1"/>
        <end position="11"/>
    </location>
</feature>
<comment type="caution">
    <text evidence="2">The sequence shown here is derived from an EMBL/GenBank/DDBJ whole genome shotgun (WGS) entry which is preliminary data.</text>
</comment>
<feature type="compositionally biased region" description="Basic and acidic residues" evidence="1">
    <location>
        <begin position="369"/>
        <end position="393"/>
    </location>
</feature>
<feature type="compositionally biased region" description="Basic and acidic residues" evidence="1">
    <location>
        <begin position="232"/>
        <end position="253"/>
    </location>
</feature>
<accession>A0ABR4C4T2</accession>
<feature type="compositionally biased region" description="Polar residues" evidence="1">
    <location>
        <begin position="286"/>
        <end position="304"/>
    </location>
</feature>